<proteinExistence type="predicted"/>
<gene>
    <name evidence="2" type="ORF">ACFSSE_00940</name>
</gene>
<keyword evidence="3" id="KW-1185">Reference proteome</keyword>
<keyword evidence="1" id="KW-1133">Transmembrane helix</keyword>
<evidence type="ECO:0000256" key="1">
    <source>
        <dbReference type="SAM" id="Phobius"/>
    </source>
</evidence>
<keyword evidence="1" id="KW-0812">Transmembrane</keyword>
<name>A0ABW5TMD7_9SPHI</name>
<evidence type="ECO:0000313" key="3">
    <source>
        <dbReference type="Proteomes" id="UP001597546"/>
    </source>
</evidence>
<accession>A0ABW5TMD7</accession>
<evidence type="ECO:0000313" key="2">
    <source>
        <dbReference type="EMBL" id="MFD2730261.1"/>
    </source>
</evidence>
<organism evidence="2 3">
    <name type="scientific">Pedobacter alpinus</name>
    <dbReference type="NCBI Taxonomy" id="1590643"/>
    <lineage>
        <taxon>Bacteria</taxon>
        <taxon>Pseudomonadati</taxon>
        <taxon>Bacteroidota</taxon>
        <taxon>Sphingobacteriia</taxon>
        <taxon>Sphingobacteriales</taxon>
        <taxon>Sphingobacteriaceae</taxon>
        <taxon>Pedobacter</taxon>
    </lineage>
</organism>
<keyword evidence="1" id="KW-0472">Membrane</keyword>
<dbReference type="Proteomes" id="UP001597546">
    <property type="component" value="Unassembled WGS sequence"/>
</dbReference>
<evidence type="ECO:0008006" key="4">
    <source>
        <dbReference type="Google" id="ProtNLM"/>
    </source>
</evidence>
<protein>
    <recommendedName>
        <fullName evidence="4">Bacteriocin class II with double-glycine leader peptide</fullName>
    </recommendedName>
</protein>
<dbReference type="EMBL" id="JBHULV010000005">
    <property type="protein sequence ID" value="MFD2730261.1"/>
    <property type="molecule type" value="Genomic_DNA"/>
</dbReference>
<reference evidence="3" key="1">
    <citation type="journal article" date="2019" name="Int. J. Syst. Evol. Microbiol.">
        <title>The Global Catalogue of Microorganisms (GCM) 10K type strain sequencing project: providing services to taxonomists for standard genome sequencing and annotation.</title>
        <authorList>
            <consortium name="The Broad Institute Genomics Platform"/>
            <consortium name="The Broad Institute Genome Sequencing Center for Infectious Disease"/>
            <person name="Wu L."/>
            <person name="Ma J."/>
        </authorList>
    </citation>
    <scope>NUCLEOTIDE SEQUENCE [LARGE SCALE GENOMIC DNA]</scope>
    <source>
        <strain evidence="3">KCTC 42456</strain>
    </source>
</reference>
<sequence length="56" mass="5744">MMSALTENEQEKIYFGGMQYAKAIAVTSILGGFFGGAGAVVGAAIAATGPDCLAWW</sequence>
<comment type="caution">
    <text evidence="2">The sequence shown here is derived from an EMBL/GenBank/DDBJ whole genome shotgun (WGS) entry which is preliminary data.</text>
</comment>
<feature type="transmembrane region" description="Helical" evidence="1">
    <location>
        <begin position="20"/>
        <end position="47"/>
    </location>
</feature>
<dbReference type="RefSeq" id="WP_379041027.1">
    <property type="nucleotide sequence ID" value="NZ_JBHSKW010000006.1"/>
</dbReference>